<gene>
    <name evidence="2" type="ORF">M422DRAFT_267697</name>
</gene>
<proteinExistence type="predicted"/>
<organism evidence="2 3">
    <name type="scientific">Sphaerobolus stellatus (strain SS14)</name>
    <dbReference type="NCBI Taxonomy" id="990650"/>
    <lineage>
        <taxon>Eukaryota</taxon>
        <taxon>Fungi</taxon>
        <taxon>Dikarya</taxon>
        <taxon>Basidiomycota</taxon>
        <taxon>Agaricomycotina</taxon>
        <taxon>Agaricomycetes</taxon>
        <taxon>Phallomycetidae</taxon>
        <taxon>Geastrales</taxon>
        <taxon>Sphaerobolaceae</taxon>
        <taxon>Sphaerobolus</taxon>
    </lineage>
</organism>
<feature type="compositionally biased region" description="Basic residues" evidence="1">
    <location>
        <begin position="279"/>
        <end position="290"/>
    </location>
</feature>
<feature type="region of interest" description="Disordered" evidence="1">
    <location>
        <begin position="270"/>
        <end position="347"/>
    </location>
</feature>
<evidence type="ECO:0000313" key="2">
    <source>
        <dbReference type="EMBL" id="KIJ30755.1"/>
    </source>
</evidence>
<dbReference type="HOGENOM" id="CLU_296684_0_0_1"/>
<evidence type="ECO:0000313" key="3">
    <source>
        <dbReference type="Proteomes" id="UP000054279"/>
    </source>
</evidence>
<reference evidence="2 3" key="1">
    <citation type="submission" date="2014-06" db="EMBL/GenBank/DDBJ databases">
        <title>Evolutionary Origins and Diversification of the Mycorrhizal Mutualists.</title>
        <authorList>
            <consortium name="DOE Joint Genome Institute"/>
            <consortium name="Mycorrhizal Genomics Consortium"/>
            <person name="Kohler A."/>
            <person name="Kuo A."/>
            <person name="Nagy L.G."/>
            <person name="Floudas D."/>
            <person name="Copeland A."/>
            <person name="Barry K.W."/>
            <person name="Cichocki N."/>
            <person name="Veneault-Fourrey C."/>
            <person name="LaButti K."/>
            <person name="Lindquist E.A."/>
            <person name="Lipzen A."/>
            <person name="Lundell T."/>
            <person name="Morin E."/>
            <person name="Murat C."/>
            <person name="Riley R."/>
            <person name="Ohm R."/>
            <person name="Sun H."/>
            <person name="Tunlid A."/>
            <person name="Henrissat B."/>
            <person name="Grigoriev I.V."/>
            <person name="Hibbett D.S."/>
            <person name="Martin F."/>
        </authorList>
    </citation>
    <scope>NUCLEOTIDE SEQUENCE [LARGE SCALE GENOMIC DNA]</scope>
    <source>
        <strain evidence="2 3">SS14</strain>
    </source>
</reference>
<accession>A0A0C9UZZ2</accession>
<dbReference type="Proteomes" id="UP000054279">
    <property type="component" value="Unassembled WGS sequence"/>
</dbReference>
<feature type="region of interest" description="Disordered" evidence="1">
    <location>
        <begin position="12"/>
        <end position="31"/>
    </location>
</feature>
<keyword evidence="3" id="KW-1185">Reference proteome</keyword>
<feature type="compositionally biased region" description="Low complexity" evidence="1">
    <location>
        <begin position="12"/>
        <end position="30"/>
    </location>
</feature>
<evidence type="ECO:0000256" key="1">
    <source>
        <dbReference type="SAM" id="MobiDB-lite"/>
    </source>
</evidence>
<sequence length="1017" mass="112382">MQVCDMLTTFVSPSGAPSSAPSGSFESSEGVPPEICKLDIPPPIIHWASDIIRPKTLPSSYDKILNLREVFYIPSKEQYVIAKPCNLCVIQSLPCDEEPNGCMRCTSLGGICKRDPGYTALPPAQTLKMAKNNRSATSEIADGYSGSVASDYGAQRQESVSQLRRSERKVKYAPQYNYSGFLQEFQDVNTSEISIPPKGTYAAASEKVSSSTLSISPSIYTAMIEERQPQIPKKRGRPKKIPQVAAVIPIVPNPESIVRPENGQQVISGYSVDSELSKMKTKTKPDRKKQKLSDIPDSSVTAGPGDAPMNIPTPPPSLTKPVRSKIGPKKQAGQASNLRPTKTKAGTAGPWSLMAVDSISIPNPGKDHPVVKLDPRIPWARDREDLLAAIPTLKDILEAPNFGVGCEGGAIEYLVLEGDCWEGETWDGRSALNVSRKWFYSMGTSRAKGKKGRSSKQNIADVASLPVASSLEQDRPVDDEELMNMNISPILQPTDLILPPMNTDGLPQAMTNDLDEKLSPEDSQNQYSIIRSSTPFTSVSGETAVASEMIEPLSLSPNAYNSASKSMMFQEESYTSLSTMTLVGDDIPIPEPPKPSLIPHSLPLEVELFHTAHRIMDPIRIIIRRDLRFIPFGLPKGCSYAVLGIFSVEGFELLRDQDGTGASIVTLKLKLKWLRNPIYEPTDQDAAPSQPWWLSSLPLLQDESTKVDPAEFEEIKYMVFFPYIPFGPIPHQVERTTEDDIMEIVSESRDWPSAWICKQCGKLQRIVLFQCKWPLSCDHCGLASTQKPKPKHLGYSFTDLSALPPVARLPEEGVVQKVIYGKENSFTFIYIISTRNIVFEHTPQYGQKTHLKRVSRLFDEMQIDTIFQPAPKQSRSIMLFHDLPNAKVLETAPKSSTEAWNIMKELIMGLSEMALDLPVTTQPENDKLHFIECKAWTSKGTTKDINMPSNKSMLLSLGAAMMVKFEMSSGEGRRRGEMRSFQMTHGSKLFVVADTKLNSFTVQHSGPSILLIGSIGV</sequence>
<dbReference type="AlphaFoldDB" id="A0A0C9UZZ2"/>
<dbReference type="EMBL" id="KN837255">
    <property type="protein sequence ID" value="KIJ30755.1"/>
    <property type="molecule type" value="Genomic_DNA"/>
</dbReference>
<name>A0A0C9UZZ2_SPHS4</name>
<protein>
    <submittedName>
        <fullName evidence="2">Uncharacterized protein</fullName>
    </submittedName>
</protein>